<sequence>MEFVALGLLAVAGIGTVIANHRDRHEAAEQVRRELIAADRRLAGEYQRARRAMNDAAGQSWRNLAG</sequence>
<proteinExistence type="predicted"/>
<dbReference type="RefSeq" id="WP_141004853.1">
    <property type="nucleotide sequence ID" value="NZ_BAAAOR010000007.1"/>
</dbReference>
<dbReference type="Proteomes" id="UP001500842">
    <property type="component" value="Unassembled WGS sequence"/>
</dbReference>
<name>A0ABN2A1M0_9ACTN</name>
<protein>
    <submittedName>
        <fullName evidence="1">Uncharacterized protein</fullName>
    </submittedName>
</protein>
<gene>
    <name evidence="1" type="ORF">GCM10009788_11150</name>
</gene>
<reference evidence="1 2" key="1">
    <citation type="journal article" date="2019" name="Int. J. Syst. Evol. Microbiol.">
        <title>The Global Catalogue of Microorganisms (GCM) 10K type strain sequencing project: providing services to taxonomists for standard genome sequencing and annotation.</title>
        <authorList>
            <consortium name="The Broad Institute Genomics Platform"/>
            <consortium name="The Broad Institute Genome Sequencing Center for Infectious Disease"/>
            <person name="Wu L."/>
            <person name="Ma J."/>
        </authorList>
    </citation>
    <scope>NUCLEOTIDE SEQUENCE [LARGE SCALE GENOMIC DNA]</scope>
    <source>
        <strain evidence="1 2">JCM 14942</strain>
    </source>
</reference>
<evidence type="ECO:0000313" key="2">
    <source>
        <dbReference type="Proteomes" id="UP001500842"/>
    </source>
</evidence>
<comment type="caution">
    <text evidence="1">The sequence shown here is derived from an EMBL/GenBank/DDBJ whole genome shotgun (WGS) entry which is preliminary data.</text>
</comment>
<evidence type="ECO:0000313" key="1">
    <source>
        <dbReference type="EMBL" id="GAA1508653.1"/>
    </source>
</evidence>
<organism evidence="1 2">
    <name type="scientific">Nocardioides humi</name>
    <dbReference type="NCBI Taxonomy" id="449461"/>
    <lineage>
        <taxon>Bacteria</taxon>
        <taxon>Bacillati</taxon>
        <taxon>Actinomycetota</taxon>
        <taxon>Actinomycetes</taxon>
        <taxon>Propionibacteriales</taxon>
        <taxon>Nocardioidaceae</taxon>
        <taxon>Nocardioides</taxon>
    </lineage>
</organism>
<keyword evidence="2" id="KW-1185">Reference proteome</keyword>
<dbReference type="EMBL" id="BAAAOR010000007">
    <property type="protein sequence ID" value="GAA1508653.1"/>
    <property type="molecule type" value="Genomic_DNA"/>
</dbReference>
<accession>A0ABN2A1M0</accession>